<keyword evidence="10 13" id="KW-0472">Membrane</keyword>
<dbReference type="PROSITE" id="PS00137">
    <property type="entry name" value="SUBTILASE_HIS"/>
    <property type="match status" value="1"/>
</dbReference>
<sequence length="470" mass="47367">MTAATPVSRLLRLACGAAVLGAAIFAWPAAATAVAPPTIDPGALAAAQALAGRAAPPDPTEPKSLCAEPTLVGAPPRDVPIAQQVLDLPTAWKFSTGAGQKVAVIDTGVTRHPRLPALQAGGDYVSDGDGTFDCDGHGTLVAGIIAAQPGPDDAFAGVAPGAEILSIRQLSQIYDTKGGGGQKPPGAMAEGGYGTVLTLAAAVVRAVDMGATVINISEVACAPAGSDTADAPLGAAIKYAYDRNVVVVAAAGNLQQGGACEKQNTGTGWDSVHTVATPAWFSPYVLTVGSVDPDGKPSDLSLHGPWIGVAAIGRKIVSLDSKRDATGLVNGVQTQEGMSDIQGTSFAAPYAAGLAALVRARYPELSAAQVIDRILRTSHGPGSGHDDRVGHGLIDPVAALTAELPETPIGAAADVPKPIAAPVWPPGPDPRPRRIAVVGSITCLVALGIGVAVAIPFRRRSHDDADPNLD</sequence>
<evidence type="ECO:0000256" key="2">
    <source>
        <dbReference type="ARBA" id="ARBA00011073"/>
    </source>
</evidence>
<keyword evidence="8 11" id="KW-0720">Serine protease</keyword>
<evidence type="ECO:0000313" key="16">
    <source>
        <dbReference type="EMBL" id="MBB5912839.1"/>
    </source>
</evidence>
<dbReference type="NCBIfam" id="TIGR03921">
    <property type="entry name" value="T7SS_mycosin"/>
    <property type="match status" value="1"/>
</dbReference>
<evidence type="ECO:0000256" key="13">
    <source>
        <dbReference type="SAM" id="Phobius"/>
    </source>
</evidence>
<evidence type="ECO:0000313" key="17">
    <source>
        <dbReference type="Proteomes" id="UP000540412"/>
    </source>
</evidence>
<dbReference type="SUPFAM" id="SSF52743">
    <property type="entry name" value="Subtilisin-like"/>
    <property type="match status" value="1"/>
</dbReference>
<dbReference type="InterPro" id="IPR015500">
    <property type="entry name" value="Peptidase_S8_subtilisin-rel"/>
</dbReference>
<feature type="transmembrane region" description="Helical" evidence="13">
    <location>
        <begin position="435"/>
        <end position="455"/>
    </location>
</feature>
<evidence type="ECO:0000259" key="15">
    <source>
        <dbReference type="Pfam" id="PF00082"/>
    </source>
</evidence>
<evidence type="ECO:0000256" key="11">
    <source>
        <dbReference type="PROSITE-ProRule" id="PRU01240"/>
    </source>
</evidence>
<dbReference type="Pfam" id="PF00082">
    <property type="entry name" value="Peptidase_S8"/>
    <property type="match status" value="1"/>
</dbReference>
<protein>
    <submittedName>
        <fullName evidence="16">Membrane-anchored mycosin MYCP</fullName>
        <ecNumber evidence="16">3.4.21.-</ecNumber>
    </submittedName>
</protein>
<reference evidence="16 17" key="1">
    <citation type="submission" date="2020-08" db="EMBL/GenBank/DDBJ databases">
        <title>Sequencing the genomes of 1000 actinobacteria strains.</title>
        <authorList>
            <person name="Klenk H.-P."/>
        </authorList>
    </citation>
    <scope>NUCLEOTIDE SEQUENCE [LARGE SCALE GENOMIC DNA]</scope>
    <source>
        <strain evidence="16 17">DSM 43582</strain>
    </source>
</reference>
<evidence type="ECO:0000256" key="14">
    <source>
        <dbReference type="SAM" id="SignalP"/>
    </source>
</evidence>
<evidence type="ECO:0000256" key="1">
    <source>
        <dbReference type="ARBA" id="ARBA00004162"/>
    </source>
</evidence>
<dbReference type="PRINTS" id="PR00723">
    <property type="entry name" value="SUBTILISIN"/>
</dbReference>
<dbReference type="Proteomes" id="UP000540412">
    <property type="component" value="Unassembled WGS sequence"/>
</dbReference>
<evidence type="ECO:0000256" key="12">
    <source>
        <dbReference type="RuleBase" id="RU003355"/>
    </source>
</evidence>
<keyword evidence="17" id="KW-1185">Reference proteome</keyword>
<feature type="signal peptide" evidence="14">
    <location>
        <begin position="1"/>
        <end position="31"/>
    </location>
</feature>
<dbReference type="InterPro" id="IPR036852">
    <property type="entry name" value="Peptidase_S8/S53_dom_sf"/>
</dbReference>
<dbReference type="PROSITE" id="PS00138">
    <property type="entry name" value="SUBTILASE_SER"/>
    <property type="match status" value="1"/>
</dbReference>
<dbReference type="PROSITE" id="PS51892">
    <property type="entry name" value="SUBTILASE"/>
    <property type="match status" value="1"/>
</dbReference>
<dbReference type="AlphaFoldDB" id="A0A7W9PC08"/>
<organism evidence="16 17">
    <name type="scientific">Nocardia transvalensis</name>
    <dbReference type="NCBI Taxonomy" id="37333"/>
    <lineage>
        <taxon>Bacteria</taxon>
        <taxon>Bacillati</taxon>
        <taxon>Actinomycetota</taxon>
        <taxon>Actinomycetes</taxon>
        <taxon>Mycobacteriales</taxon>
        <taxon>Nocardiaceae</taxon>
        <taxon>Nocardia</taxon>
    </lineage>
</organism>
<evidence type="ECO:0000256" key="8">
    <source>
        <dbReference type="ARBA" id="ARBA00022825"/>
    </source>
</evidence>
<dbReference type="PANTHER" id="PTHR42884:SF14">
    <property type="entry name" value="NEUROENDOCRINE CONVERTASE 1"/>
    <property type="match status" value="1"/>
</dbReference>
<dbReference type="EMBL" id="JACHIT010000001">
    <property type="protein sequence ID" value="MBB5912839.1"/>
    <property type="molecule type" value="Genomic_DNA"/>
</dbReference>
<feature type="active site" description="Charge relay system" evidence="11">
    <location>
        <position position="345"/>
    </location>
</feature>
<dbReference type="InterPro" id="IPR000209">
    <property type="entry name" value="Peptidase_S8/S53_dom"/>
</dbReference>
<dbReference type="InterPro" id="IPR023828">
    <property type="entry name" value="Peptidase_S8_Ser-AS"/>
</dbReference>
<comment type="similarity">
    <text evidence="2 11 12">Belongs to the peptidase S8 family.</text>
</comment>
<dbReference type="EC" id="3.4.21.-" evidence="16"/>
<comment type="subcellular location">
    <subcellularLocation>
        <location evidence="1">Cell membrane</location>
        <topology evidence="1">Single-pass membrane protein</topology>
    </subcellularLocation>
</comment>
<keyword evidence="7 11" id="KW-0378">Hydrolase</keyword>
<dbReference type="InterPro" id="IPR023834">
    <property type="entry name" value="T7SS_pept_S8A_mycosin"/>
</dbReference>
<evidence type="ECO:0000256" key="5">
    <source>
        <dbReference type="ARBA" id="ARBA00022692"/>
    </source>
</evidence>
<comment type="caution">
    <text evidence="16">The sequence shown here is derived from an EMBL/GenBank/DDBJ whole genome shotgun (WGS) entry which is preliminary data.</text>
</comment>
<keyword evidence="5 13" id="KW-0812">Transmembrane</keyword>
<dbReference type="RefSeq" id="WP_051161025.1">
    <property type="nucleotide sequence ID" value="NZ_JACHIT010000001.1"/>
</dbReference>
<evidence type="ECO:0000256" key="7">
    <source>
        <dbReference type="ARBA" id="ARBA00022801"/>
    </source>
</evidence>
<feature type="active site" description="Charge relay system" evidence="11">
    <location>
        <position position="137"/>
    </location>
</feature>
<dbReference type="InterPro" id="IPR022398">
    <property type="entry name" value="Peptidase_S8_His-AS"/>
</dbReference>
<dbReference type="GO" id="GO:0005886">
    <property type="term" value="C:plasma membrane"/>
    <property type="evidence" value="ECO:0007669"/>
    <property type="project" value="UniProtKB-SubCell"/>
</dbReference>
<evidence type="ECO:0000256" key="10">
    <source>
        <dbReference type="ARBA" id="ARBA00023136"/>
    </source>
</evidence>
<evidence type="ECO:0000256" key="4">
    <source>
        <dbReference type="ARBA" id="ARBA00022670"/>
    </source>
</evidence>
<keyword evidence="4 11" id="KW-0645">Protease</keyword>
<keyword evidence="9 13" id="KW-1133">Transmembrane helix</keyword>
<dbReference type="GO" id="GO:0016485">
    <property type="term" value="P:protein processing"/>
    <property type="evidence" value="ECO:0007669"/>
    <property type="project" value="TreeGrafter"/>
</dbReference>
<accession>A0A7W9PC08</accession>
<evidence type="ECO:0000256" key="6">
    <source>
        <dbReference type="ARBA" id="ARBA00022729"/>
    </source>
</evidence>
<name>A0A7W9PC08_9NOCA</name>
<proteinExistence type="inferred from homology"/>
<feature type="domain" description="Peptidase S8/S53" evidence="15">
    <location>
        <begin position="97"/>
        <end position="392"/>
    </location>
</feature>
<dbReference type="InterPro" id="IPR023827">
    <property type="entry name" value="Peptidase_S8_Asp-AS"/>
</dbReference>
<evidence type="ECO:0000256" key="9">
    <source>
        <dbReference type="ARBA" id="ARBA00022989"/>
    </source>
</evidence>
<evidence type="ECO:0000256" key="3">
    <source>
        <dbReference type="ARBA" id="ARBA00022475"/>
    </source>
</evidence>
<dbReference type="PANTHER" id="PTHR42884">
    <property type="entry name" value="PROPROTEIN CONVERTASE SUBTILISIN/KEXIN-RELATED"/>
    <property type="match status" value="1"/>
</dbReference>
<dbReference type="PROSITE" id="PS00136">
    <property type="entry name" value="SUBTILASE_ASP"/>
    <property type="match status" value="1"/>
</dbReference>
<feature type="chain" id="PRO_5030870266" evidence="14">
    <location>
        <begin position="32"/>
        <end position="470"/>
    </location>
</feature>
<feature type="active site" description="Charge relay system" evidence="11">
    <location>
        <position position="106"/>
    </location>
</feature>
<keyword evidence="6 14" id="KW-0732">Signal</keyword>
<gene>
    <name evidence="16" type="ORF">BJY24_001706</name>
</gene>
<dbReference type="Gene3D" id="3.40.50.200">
    <property type="entry name" value="Peptidase S8/S53 domain"/>
    <property type="match status" value="1"/>
</dbReference>
<dbReference type="GO" id="GO:0004252">
    <property type="term" value="F:serine-type endopeptidase activity"/>
    <property type="evidence" value="ECO:0007669"/>
    <property type="project" value="UniProtKB-UniRule"/>
</dbReference>
<keyword evidence="3" id="KW-1003">Cell membrane</keyword>